<feature type="domain" description="VOC" evidence="4">
    <location>
        <begin position="7"/>
        <end position="122"/>
    </location>
</feature>
<dbReference type="RefSeq" id="WP_079448279.1">
    <property type="nucleotide sequence ID" value="NZ_MWPQ01000059.1"/>
</dbReference>
<organism evidence="5 6">
    <name type="scientific">Nitrobacter vulgaris</name>
    <dbReference type="NCBI Taxonomy" id="29421"/>
    <lineage>
        <taxon>Bacteria</taxon>
        <taxon>Pseudomonadati</taxon>
        <taxon>Pseudomonadota</taxon>
        <taxon>Alphaproteobacteria</taxon>
        <taxon>Hyphomicrobiales</taxon>
        <taxon>Nitrobacteraceae</taxon>
        <taxon>Nitrobacter</taxon>
    </lineage>
</organism>
<evidence type="ECO:0000256" key="3">
    <source>
        <dbReference type="ARBA" id="ARBA00023251"/>
    </source>
</evidence>
<dbReference type="InterPro" id="IPR004360">
    <property type="entry name" value="Glyas_Fos-R_dOase_dom"/>
</dbReference>
<comment type="caution">
    <text evidence="5">The sequence shown here is derived from an EMBL/GenBank/DDBJ whole genome shotgun (WGS) entry which is preliminary data.</text>
</comment>
<dbReference type="SUPFAM" id="SSF54593">
    <property type="entry name" value="Glyoxalase/Bleomycin resistance protein/Dihydroxybiphenyl dioxygenase"/>
    <property type="match status" value="1"/>
</dbReference>
<dbReference type="CDD" id="cd08349">
    <property type="entry name" value="BLMA_like"/>
    <property type="match status" value="1"/>
</dbReference>
<dbReference type="Proteomes" id="UP000189940">
    <property type="component" value="Unassembled WGS sequence"/>
</dbReference>
<dbReference type="AlphaFoldDB" id="A0A1V4HUK1"/>
<evidence type="ECO:0000256" key="2">
    <source>
        <dbReference type="ARBA" id="ARBA00021572"/>
    </source>
</evidence>
<dbReference type="STRING" id="29421.B2M20_17290"/>
<gene>
    <name evidence="5" type="ORF">B2M20_17290</name>
</gene>
<dbReference type="EMBL" id="MWPQ01000059">
    <property type="protein sequence ID" value="OPH81539.1"/>
    <property type="molecule type" value="Genomic_DNA"/>
</dbReference>
<evidence type="ECO:0000313" key="5">
    <source>
        <dbReference type="EMBL" id="OPH81539.1"/>
    </source>
</evidence>
<proteinExistence type="inferred from homology"/>
<protein>
    <recommendedName>
        <fullName evidence="2">Bleomycin resistance protein</fullName>
    </recommendedName>
</protein>
<dbReference type="InterPro" id="IPR037523">
    <property type="entry name" value="VOC_core"/>
</dbReference>
<accession>A0A1V4HUK1</accession>
<dbReference type="GO" id="GO:0046677">
    <property type="term" value="P:response to antibiotic"/>
    <property type="evidence" value="ECO:0007669"/>
    <property type="project" value="UniProtKB-KW"/>
</dbReference>
<reference evidence="5 6" key="1">
    <citation type="submission" date="2017-02" db="EMBL/GenBank/DDBJ databases">
        <title>Genome sequence of the nitrite-oxidizing bacterium Nitrobacter vulgaris strain Ab1.</title>
        <authorList>
            <person name="Mellbye B.L."/>
            <person name="Davis E.W."/>
            <person name="Spieck E."/>
            <person name="Chang J.H."/>
            <person name="Bottomley P.J."/>
            <person name="Sayavedra-Soto L.A."/>
        </authorList>
    </citation>
    <scope>NUCLEOTIDE SEQUENCE [LARGE SCALE GENOMIC DNA]</scope>
    <source>
        <strain evidence="5 6">Ab1</strain>
    </source>
</reference>
<dbReference type="PROSITE" id="PS51819">
    <property type="entry name" value="VOC"/>
    <property type="match status" value="1"/>
</dbReference>
<dbReference type="Pfam" id="PF00903">
    <property type="entry name" value="Glyoxalase"/>
    <property type="match status" value="1"/>
</dbReference>
<comment type="similarity">
    <text evidence="1">Belongs to the bleomycin resistance protein family.</text>
</comment>
<sequence length="127" mass="13772">MSPHAPQFCSAATLFVVQDVPKAVAHYRDVLGFKVGFTYGDPVFYGGVERGDVTIHFQAENKTPRESGQGAVNVFVTEVDALHDELKSRGATIVHPPGDRPYGMRDFDIDDLDGNRLTFGMGIGGSD</sequence>
<dbReference type="InterPro" id="IPR029068">
    <property type="entry name" value="Glyas_Bleomycin-R_OHBP_Dase"/>
</dbReference>
<dbReference type="Gene3D" id="3.10.180.10">
    <property type="entry name" value="2,3-Dihydroxybiphenyl 1,2-Dioxygenase, domain 1"/>
    <property type="match status" value="1"/>
</dbReference>
<evidence type="ECO:0000313" key="6">
    <source>
        <dbReference type="Proteomes" id="UP000189940"/>
    </source>
</evidence>
<evidence type="ECO:0000256" key="1">
    <source>
        <dbReference type="ARBA" id="ARBA00011051"/>
    </source>
</evidence>
<name>A0A1V4HUK1_NITVU</name>
<dbReference type="OrthoDB" id="9791602at2"/>
<dbReference type="InterPro" id="IPR000335">
    <property type="entry name" value="Bleomycin-R"/>
</dbReference>
<keyword evidence="6" id="KW-1185">Reference proteome</keyword>
<evidence type="ECO:0000259" key="4">
    <source>
        <dbReference type="PROSITE" id="PS51819"/>
    </source>
</evidence>
<keyword evidence="3" id="KW-0046">Antibiotic resistance</keyword>